<evidence type="ECO:0000259" key="5">
    <source>
        <dbReference type="Pfam" id="PF04085"/>
    </source>
</evidence>
<dbReference type="Proteomes" id="UP000595618">
    <property type="component" value="Chromosome"/>
</dbReference>
<organism evidence="6 7">
    <name type="scientific">Candidatus Sungiibacteriota bacterium</name>
    <dbReference type="NCBI Taxonomy" id="2750080"/>
    <lineage>
        <taxon>Bacteria</taxon>
        <taxon>Candidatus Sungiibacteriota</taxon>
    </lineage>
</organism>
<evidence type="ECO:0000256" key="3">
    <source>
        <dbReference type="ARBA" id="ARBA00022960"/>
    </source>
</evidence>
<reference evidence="6 7" key="1">
    <citation type="submission" date="2020-07" db="EMBL/GenBank/DDBJ databases">
        <title>Huge and variable diversity of episymbiotic CPR bacteria and DPANN archaea in groundwater ecosystems.</title>
        <authorList>
            <person name="He C.Y."/>
            <person name="Keren R."/>
            <person name="Whittaker M."/>
            <person name="Farag I.F."/>
            <person name="Doudna J."/>
            <person name="Cate J.H.D."/>
            <person name="Banfield J.F."/>
        </authorList>
    </citation>
    <scope>NUCLEOTIDE SEQUENCE [LARGE SCALE GENOMIC DNA]</scope>
    <source>
        <strain evidence="6">NC_groundwater_541_Ag_S-0.1um_46_50</strain>
    </source>
</reference>
<comment type="similarity">
    <text evidence="1">Belongs to the MreC family.</text>
</comment>
<accession>A0A7T5RJB2</accession>
<dbReference type="PANTHER" id="PTHR34138">
    <property type="entry name" value="CELL SHAPE-DETERMINING PROTEIN MREC"/>
    <property type="match status" value="1"/>
</dbReference>
<keyword evidence="3" id="KW-0133">Cell shape</keyword>
<dbReference type="Gene3D" id="2.40.10.340">
    <property type="entry name" value="Rod shape-determining protein MreC, domain 1"/>
    <property type="match status" value="1"/>
</dbReference>
<dbReference type="Pfam" id="PF04085">
    <property type="entry name" value="MreC"/>
    <property type="match status" value="1"/>
</dbReference>
<gene>
    <name evidence="6" type="ORF">HYW89_04085</name>
</gene>
<dbReference type="PANTHER" id="PTHR34138:SF1">
    <property type="entry name" value="CELL SHAPE-DETERMINING PROTEIN MREC"/>
    <property type="match status" value="1"/>
</dbReference>
<dbReference type="InterPro" id="IPR055342">
    <property type="entry name" value="MreC_beta-barrel_core"/>
</dbReference>
<dbReference type="Gene3D" id="2.40.10.350">
    <property type="entry name" value="Rod shape-determining protein MreC, domain 2"/>
    <property type="match status" value="1"/>
</dbReference>
<evidence type="ECO:0000256" key="1">
    <source>
        <dbReference type="ARBA" id="ARBA00009369"/>
    </source>
</evidence>
<evidence type="ECO:0000256" key="2">
    <source>
        <dbReference type="ARBA" id="ARBA00013855"/>
    </source>
</evidence>
<evidence type="ECO:0000313" key="7">
    <source>
        <dbReference type="Proteomes" id="UP000595618"/>
    </source>
</evidence>
<sequence>MMRRGQIIKVVAAVILLGLLIFFSNAGFAKSIRMGIVLIFRPLMKISQAVRGTSLKLSDKEVLDLVKENQRLKASLFDAEKLKLENESLKKALGFKETVAPRLRGARVLLHARELGKELLVVDHGENSGIKKGMLVTDSNRMLVGRVFEAGPNIAKISVASNPEEAFEADIIPLRVRTLIKGIGGKTFSLELISADAALRQGDFVMLSGKMPLLAGEITSIGQTSGSAFKEVRASLLSRPETLQEVFIISSP</sequence>
<name>A0A7T5RJB2_9BACT</name>
<dbReference type="InterPro" id="IPR042175">
    <property type="entry name" value="Cell/Rod_MreC_2"/>
</dbReference>
<proteinExistence type="inferred from homology"/>
<dbReference type="GO" id="GO:0005886">
    <property type="term" value="C:plasma membrane"/>
    <property type="evidence" value="ECO:0007669"/>
    <property type="project" value="TreeGrafter"/>
</dbReference>
<feature type="domain" description="Rod shape-determining protein MreC beta-barrel core" evidence="5">
    <location>
        <begin position="117"/>
        <end position="249"/>
    </location>
</feature>
<dbReference type="AlphaFoldDB" id="A0A7T5RJB2"/>
<dbReference type="InterPro" id="IPR007221">
    <property type="entry name" value="MreC"/>
</dbReference>
<protein>
    <recommendedName>
        <fullName evidence="2">Cell shape-determining protein MreC</fullName>
    </recommendedName>
    <alternativeName>
        <fullName evidence="4">Cell shape protein MreC</fullName>
    </alternativeName>
</protein>
<dbReference type="InterPro" id="IPR042177">
    <property type="entry name" value="Cell/Rod_1"/>
</dbReference>
<evidence type="ECO:0000256" key="4">
    <source>
        <dbReference type="ARBA" id="ARBA00032089"/>
    </source>
</evidence>
<dbReference type="GO" id="GO:0008360">
    <property type="term" value="P:regulation of cell shape"/>
    <property type="evidence" value="ECO:0007669"/>
    <property type="project" value="UniProtKB-KW"/>
</dbReference>
<dbReference type="EMBL" id="CP066690">
    <property type="protein sequence ID" value="QQG45149.1"/>
    <property type="molecule type" value="Genomic_DNA"/>
</dbReference>
<evidence type="ECO:0000313" key="6">
    <source>
        <dbReference type="EMBL" id="QQG45149.1"/>
    </source>
</evidence>